<proteinExistence type="predicted"/>
<reference evidence="2" key="1">
    <citation type="submission" date="2021-10" db="EMBL/GenBank/DDBJ databases">
        <title>Melipona bicolor Genome sequencing and assembly.</title>
        <authorList>
            <person name="Araujo N.S."/>
            <person name="Arias M.C."/>
        </authorList>
    </citation>
    <scope>NUCLEOTIDE SEQUENCE</scope>
    <source>
        <strain evidence="2">USP_2M_L1-L4_2017</strain>
        <tissue evidence="2">Whole body</tissue>
    </source>
</reference>
<dbReference type="AlphaFoldDB" id="A0AA40G2A2"/>
<keyword evidence="3" id="KW-1185">Reference proteome</keyword>
<dbReference type="EMBL" id="JAHYIQ010000008">
    <property type="protein sequence ID" value="KAK1129662.1"/>
    <property type="molecule type" value="Genomic_DNA"/>
</dbReference>
<gene>
    <name evidence="2" type="ORF">K0M31_019376</name>
</gene>
<comment type="caution">
    <text evidence="2">The sequence shown here is derived from an EMBL/GenBank/DDBJ whole genome shotgun (WGS) entry which is preliminary data.</text>
</comment>
<feature type="region of interest" description="Disordered" evidence="1">
    <location>
        <begin position="46"/>
        <end position="85"/>
    </location>
</feature>
<protein>
    <submittedName>
        <fullName evidence="2">Uncharacterized protein</fullName>
    </submittedName>
</protein>
<dbReference type="Proteomes" id="UP001177670">
    <property type="component" value="Unassembled WGS sequence"/>
</dbReference>
<evidence type="ECO:0000313" key="3">
    <source>
        <dbReference type="Proteomes" id="UP001177670"/>
    </source>
</evidence>
<evidence type="ECO:0000313" key="2">
    <source>
        <dbReference type="EMBL" id="KAK1129662.1"/>
    </source>
</evidence>
<name>A0AA40G2A2_9HYME</name>
<evidence type="ECO:0000256" key="1">
    <source>
        <dbReference type="SAM" id="MobiDB-lite"/>
    </source>
</evidence>
<accession>A0AA40G2A2</accession>
<organism evidence="2 3">
    <name type="scientific">Melipona bicolor</name>
    <dbReference type="NCBI Taxonomy" id="60889"/>
    <lineage>
        <taxon>Eukaryota</taxon>
        <taxon>Metazoa</taxon>
        <taxon>Ecdysozoa</taxon>
        <taxon>Arthropoda</taxon>
        <taxon>Hexapoda</taxon>
        <taxon>Insecta</taxon>
        <taxon>Pterygota</taxon>
        <taxon>Neoptera</taxon>
        <taxon>Endopterygota</taxon>
        <taxon>Hymenoptera</taxon>
        <taxon>Apocrita</taxon>
        <taxon>Aculeata</taxon>
        <taxon>Apoidea</taxon>
        <taxon>Anthophila</taxon>
        <taxon>Apidae</taxon>
        <taxon>Melipona</taxon>
    </lineage>
</organism>
<sequence>MPPGTTRVTLRKLLVWPGNVEEFFECDWRWPDLHEETEVRGDGVARRVHRLTPRPTSEEITGLETQREEDKSQGQRRITTPEGVYGEEETNWNGWARIVVETAMYPSSSSSSSDGSFSPRFVLRLPSFLAFDSLSTPNTHSREYAA</sequence>